<feature type="signal peptide" evidence="2">
    <location>
        <begin position="1"/>
        <end position="23"/>
    </location>
</feature>
<evidence type="ECO:0000313" key="4">
    <source>
        <dbReference type="Proteomes" id="UP000800093"/>
    </source>
</evidence>
<evidence type="ECO:0000256" key="1">
    <source>
        <dbReference type="SAM" id="MobiDB-lite"/>
    </source>
</evidence>
<sequence length="415" mass="46929">MRTIAAYTLLLSAFASIPLQTNAAPCTKAECSDARIRDIVPRLALPAFFRIPTAPKPVIPVNPIPRPIIPNPRPQNPHPNPHPNPRPNEDAPRPEEPNGNPVPNEPHPQNPSHQTPETPSSQNLGDGAVSLCRRGYICSPKTQEELDKIDAEDVSHYGSDDLANESLKKGRKSEVIYEDMIKDTQYGKAKPVEESHGKYEAILEQKPVKGELSNAWSDEFLKKFEDMKYNPDGDWNEITIKTTADGATRLKTFSNAERKTVIVDHSYSIGDKTPAADKLRSSDMIMSSWKQTTREFNKHKRTRDKINQSELKYIVRRRISKGMEEGGKTHEVLEAVLKKSNKKDPDPDHIATFRRDQPSEFHTIMGTAHADRINKMLGDFHKDLKDLRIEAFHISRRLNDGDQFDMVIELGRKAE</sequence>
<keyword evidence="2" id="KW-0732">Signal</keyword>
<reference evidence="4" key="1">
    <citation type="journal article" date="2020" name="Stud. Mycol.">
        <title>101 Dothideomycetes genomes: A test case for predicting lifestyles and emergence of pathogens.</title>
        <authorList>
            <person name="Haridas S."/>
            <person name="Albert R."/>
            <person name="Binder M."/>
            <person name="Bloem J."/>
            <person name="LaButti K."/>
            <person name="Salamov A."/>
            <person name="Andreopoulos B."/>
            <person name="Baker S."/>
            <person name="Barry K."/>
            <person name="Bills G."/>
            <person name="Bluhm B."/>
            <person name="Cannon C."/>
            <person name="Castanera R."/>
            <person name="Culley D."/>
            <person name="Daum C."/>
            <person name="Ezra D."/>
            <person name="Gonzalez J."/>
            <person name="Henrissat B."/>
            <person name="Kuo A."/>
            <person name="Liang C."/>
            <person name="Lipzen A."/>
            <person name="Lutzoni F."/>
            <person name="Magnuson J."/>
            <person name="Mondo S."/>
            <person name="Nolan M."/>
            <person name="Ohm R."/>
            <person name="Pangilinan J."/>
            <person name="Park H.-J."/>
            <person name="Ramirez L."/>
            <person name="Alfaro M."/>
            <person name="Sun H."/>
            <person name="Tritt A."/>
            <person name="Yoshinaga Y."/>
            <person name="Zwiers L.-H."/>
            <person name="Turgeon B."/>
            <person name="Goodwin S."/>
            <person name="Spatafora J."/>
            <person name="Crous P."/>
            <person name="Grigoriev I."/>
        </authorList>
    </citation>
    <scope>NUCLEOTIDE SEQUENCE [LARGE SCALE GENOMIC DNA]</scope>
    <source>
        <strain evidence="4">CBS 304.66</strain>
    </source>
</reference>
<dbReference type="AlphaFoldDB" id="A0A9P4TPN5"/>
<name>A0A9P4TPN5_9PLEO</name>
<gene>
    <name evidence="3" type="ORF">CC78DRAFT_605510</name>
</gene>
<feature type="compositionally biased region" description="Basic and acidic residues" evidence="1">
    <location>
        <begin position="87"/>
        <end position="96"/>
    </location>
</feature>
<feature type="region of interest" description="Disordered" evidence="1">
    <location>
        <begin position="59"/>
        <end position="127"/>
    </location>
</feature>
<accession>A0A9P4TPN5</accession>
<evidence type="ECO:0000313" key="3">
    <source>
        <dbReference type="EMBL" id="KAF2269183.1"/>
    </source>
</evidence>
<dbReference type="OrthoDB" id="3799681at2759"/>
<feature type="compositionally biased region" description="Polar residues" evidence="1">
    <location>
        <begin position="110"/>
        <end position="124"/>
    </location>
</feature>
<proteinExistence type="predicted"/>
<organism evidence="3 4">
    <name type="scientific">Lojkania enalia</name>
    <dbReference type="NCBI Taxonomy" id="147567"/>
    <lineage>
        <taxon>Eukaryota</taxon>
        <taxon>Fungi</taxon>
        <taxon>Dikarya</taxon>
        <taxon>Ascomycota</taxon>
        <taxon>Pezizomycotina</taxon>
        <taxon>Dothideomycetes</taxon>
        <taxon>Pleosporomycetidae</taxon>
        <taxon>Pleosporales</taxon>
        <taxon>Pleosporales incertae sedis</taxon>
        <taxon>Lojkania</taxon>
    </lineage>
</organism>
<keyword evidence="4" id="KW-1185">Reference proteome</keyword>
<feature type="compositionally biased region" description="Pro residues" evidence="1">
    <location>
        <begin position="59"/>
        <end position="86"/>
    </location>
</feature>
<comment type="caution">
    <text evidence="3">The sequence shown here is derived from an EMBL/GenBank/DDBJ whole genome shotgun (WGS) entry which is preliminary data.</text>
</comment>
<protein>
    <submittedName>
        <fullName evidence="3">Uncharacterized protein</fullName>
    </submittedName>
</protein>
<dbReference type="Proteomes" id="UP000800093">
    <property type="component" value="Unassembled WGS sequence"/>
</dbReference>
<feature type="chain" id="PRO_5040281935" evidence="2">
    <location>
        <begin position="24"/>
        <end position="415"/>
    </location>
</feature>
<evidence type="ECO:0000256" key="2">
    <source>
        <dbReference type="SAM" id="SignalP"/>
    </source>
</evidence>
<dbReference type="EMBL" id="ML986583">
    <property type="protein sequence ID" value="KAF2269183.1"/>
    <property type="molecule type" value="Genomic_DNA"/>
</dbReference>